<keyword evidence="2" id="KW-0472">Membrane</keyword>
<keyword evidence="2" id="KW-0812">Transmembrane</keyword>
<proteinExistence type="predicted"/>
<feature type="region of interest" description="Disordered" evidence="1">
    <location>
        <begin position="83"/>
        <end position="113"/>
    </location>
</feature>
<comment type="caution">
    <text evidence="3">The sequence shown here is derived from an EMBL/GenBank/DDBJ whole genome shotgun (WGS) entry which is preliminary data.</text>
</comment>
<evidence type="ECO:0000256" key="1">
    <source>
        <dbReference type="SAM" id="MobiDB-lite"/>
    </source>
</evidence>
<evidence type="ECO:0000256" key="2">
    <source>
        <dbReference type="SAM" id="Phobius"/>
    </source>
</evidence>
<reference evidence="3 4" key="1">
    <citation type="journal article" date="2021" name="Elife">
        <title>Chloroplast acquisition without the gene transfer in kleptoplastic sea slugs, Plakobranchus ocellatus.</title>
        <authorList>
            <person name="Maeda T."/>
            <person name="Takahashi S."/>
            <person name="Yoshida T."/>
            <person name="Shimamura S."/>
            <person name="Takaki Y."/>
            <person name="Nagai Y."/>
            <person name="Toyoda A."/>
            <person name="Suzuki Y."/>
            <person name="Arimoto A."/>
            <person name="Ishii H."/>
            <person name="Satoh N."/>
            <person name="Nishiyama T."/>
            <person name="Hasebe M."/>
            <person name="Maruyama T."/>
            <person name="Minagawa J."/>
            <person name="Obokata J."/>
            <person name="Shigenobu S."/>
        </authorList>
    </citation>
    <scope>NUCLEOTIDE SEQUENCE [LARGE SCALE GENOMIC DNA]</scope>
</reference>
<dbReference type="Proteomes" id="UP000735302">
    <property type="component" value="Unassembled WGS sequence"/>
</dbReference>
<keyword evidence="2" id="KW-1133">Transmembrane helix</keyword>
<dbReference type="AlphaFoldDB" id="A0AAV3ZHW2"/>
<keyword evidence="4" id="KW-1185">Reference proteome</keyword>
<feature type="transmembrane region" description="Helical" evidence="2">
    <location>
        <begin position="12"/>
        <end position="32"/>
    </location>
</feature>
<sequence>MSGFTEEAGRRLASVILLLLMVLKFILTSALVEFGDQKKGQEWWWLVCGLRSPGRVWSSCSNTGITELGGRRRQETGLRIMEEEIRGRTRSDGNNLSLKPNKRGPSGDLDGKG</sequence>
<dbReference type="EMBL" id="BLXT01002514">
    <property type="protein sequence ID" value="GFN95490.1"/>
    <property type="molecule type" value="Genomic_DNA"/>
</dbReference>
<evidence type="ECO:0000313" key="4">
    <source>
        <dbReference type="Proteomes" id="UP000735302"/>
    </source>
</evidence>
<name>A0AAV3ZHW2_9GAST</name>
<organism evidence="3 4">
    <name type="scientific">Plakobranchus ocellatus</name>
    <dbReference type="NCBI Taxonomy" id="259542"/>
    <lineage>
        <taxon>Eukaryota</taxon>
        <taxon>Metazoa</taxon>
        <taxon>Spiralia</taxon>
        <taxon>Lophotrochozoa</taxon>
        <taxon>Mollusca</taxon>
        <taxon>Gastropoda</taxon>
        <taxon>Heterobranchia</taxon>
        <taxon>Euthyneura</taxon>
        <taxon>Panpulmonata</taxon>
        <taxon>Sacoglossa</taxon>
        <taxon>Placobranchoidea</taxon>
        <taxon>Plakobranchidae</taxon>
        <taxon>Plakobranchus</taxon>
    </lineage>
</organism>
<protein>
    <submittedName>
        <fullName evidence="3">Uncharacterized protein</fullName>
    </submittedName>
</protein>
<gene>
    <name evidence="3" type="ORF">PoB_002199600</name>
</gene>
<evidence type="ECO:0000313" key="3">
    <source>
        <dbReference type="EMBL" id="GFN95490.1"/>
    </source>
</evidence>
<accession>A0AAV3ZHW2</accession>